<dbReference type="EMBL" id="VHSF01000002">
    <property type="protein sequence ID" value="TRO65653.1"/>
    <property type="molecule type" value="Genomic_DNA"/>
</dbReference>
<evidence type="ECO:0000313" key="3">
    <source>
        <dbReference type="Proteomes" id="UP000315131"/>
    </source>
</evidence>
<dbReference type="InterPro" id="IPR036291">
    <property type="entry name" value="NAD(P)-bd_dom_sf"/>
</dbReference>
<dbReference type="GO" id="GO:0005737">
    <property type="term" value="C:cytoplasm"/>
    <property type="evidence" value="ECO:0007669"/>
    <property type="project" value="TreeGrafter"/>
</dbReference>
<accession>A0A550I3U9</accession>
<name>A0A550I3U9_9FLAO</name>
<dbReference type="InterPro" id="IPR021295">
    <property type="entry name" value="DUF2867"/>
</dbReference>
<protein>
    <submittedName>
        <fullName evidence="2">SDR family oxidoreductase</fullName>
    </submittedName>
</protein>
<dbReference type="Gene3D" id="3.40.50.720">
    <property type="entry name" value="NAD(P)-binding Rossmann-like Domain"/>
    <property type="match status" value="1"/>
</dbReference>
<dbReference type="InterPro" id="IPR016040">
    <property type="entry name" value="NAD(P)-bd_dom"/>
</dbReference>
<sequence length="478" mass="55028">MRILLTGANGYIGMRLLPQLIEQGHDIVCAVRNRNRFTSNEELKDRVEIVEIDFLKDNKAAEKIKNIDVAYYLIHSMTGSSSDFDKQEAEAAENFNKMMAETTVKQVIYLSGIINEEKLSKHLKSRKAVEEILYKGEFKLTVLRAAIIVGSGSSSFEIIRDLCEKLPVMVTPKWVKTKCQPIAIRNIIQYLTGVIGREECYNKSFDVGGPDVLTYQEMMEQYAEVRKLKLWIVGVPFLSPKLSSYWLYFVTSTSYSLARNLVDSMSVEVTTSDTRLQEILGIELIPYKEAIKMAFFKIEQNEVVSSWKDSLSSGRFKKEFNRYIQIPKYGCMQDKKSVKVEDPEAALERVWAIGGLTGWYYGNWLWKVRGYLDKLAGGVGLRRGRTHPNKIYAGDSLDFWRVLLADKEEKRLLLFAEMKVPGEAWLEFKIDENNVLHQNATFRPKGLAGRAYWYSMYPFHYFIFEGMINRIAKGNKKD</sequence>
<dbReference type="Pfam" id="PF13460">
    <property type="entry name" value="NAD_binding_10"/>
    <property type="match status" value="1"/>
</dbReference>
<dbReference type="OrthoDB" id="9774199at2"/>
<dbReference type="InterPro" id="IPR051783">
    <property type="entry name" value="NAD(P)-dependent_oxidoreduct"/>
</dbReference>
<proteinExistence type="predicted"/>
<dbReference type="Pfam" id="PF11066">
    <property type="entry name" value="DUF2867"/>
    <property type="match status" value="1"/>
</dbReference>
<organism evidence="2 3">
    <name type="scientific">Christiangramia sabulilitoris</name>
    <dbReference type="NCBI Taxonomy" id="2583991"/>
    <lineage>
        <taxon>Bacteria</taxon>
        <taxon>Pseudomonadati</taxon>
        <taxon>Bacteroidota</taxon>
        <taxon>Flavobacteriia</taxon>
        <taxon>Flavobacteriales</taxon>
        <taxon>Flavobacteriaceae</taxon>
        <taxon>Christiangramia</taxon>
    </lineage>
</organism>
<feature type="domain" description="NAD(P)-binding" evidence="1">
    <location>
        <begin position="7"/>
        <end position="146"/>
    </location>
</feature>
<dbReference type="SUPFAM" id="SSF51735">
    <property type="entry name" value="NAD(P)-binding Rossmann-fold domains"/>
    <property type="match status" value="1"/>
</dbReference>
<dbReference type="GO" id="GO:0004029">
    <property type="term" value="F:aldehyde dehydrogenase (NAD+) activity"/>
    <property type="evidence" value="ECO:0007669"/>
    <property type="project" value="TreeGrafter"/>
</dbReference>
<evidence type="ECO:0000259" key="1">
    <source>
        <dbReference type="Pfam" id="PF13460"/>
    </source>
</evidence>
<dbReference type="PANTHER" id="PTHR48079">
    <property type="entry name" value="PROTEIN YEEZ"/>
    <property type="match status" value="1"/>
</dbReference>
<comment type="caution">
    <text evidence="2">The sequence shown here is derived from an EMBL/GenBank/DDBJ whole genome shotgun (WGS) entry which is preliminary data.</text>
</comment>
<dbReference type="RefSeq" id="WP_143410968.1">
    <property type="nucleotide sequence ID" value="NZ_VHSF01000002.1"/>
</dbReference>
<evidence type="ECO:0000313" key="2">
    <source>
        <dbReference type="EMBL" id="TRO65653.1"/>
    </source>
</evidence>
<dbReference type="Proteomes" id="UP000315131">
    <property type="component" value="Unassembled WGS sequence"/>
</dbReference>
<reference evidence="2 3" key="1">
    <citation type="submission" date="2019-06" db="EMBL/GenBank/DDBJ databases">
        <title>Gramella sabulilitoris sp. nov., isolated from a marine sand.</title>
        <authorList>
            <person name="Yoon J.-H."/>
        </authorList>
    </citation>
    <scope>NUCLEOTIDE SEQUENCE [LARGE SCALE GENOMIC DNA]</scope>
    <source>
        <strain evidence="2 3">HSMS-1</strain>
    </source>
</reference>
<gene>
    <name evidence="2" type="ORF">FGM01_09665</name>
</gene>
<keyword evidence="3" id="KW-1185">Reference proteome</keyword>
<dbReference type="AlphaFoldDB" id="A0A550I3U9"/>
<dbReference type="PANTHER" id="PTHR48079:SF6">
    <property type="entry name" value="NAD(P)-BINDING DOMAIN-CONTAINING PROTEIN-RELATED"/>
    <property type="match status" value="1"/>
</dbReference>